<evidence type="ECO:0000313" key="2">
    <source>
        <dbReference type="Proteomes" id="UP000663908"/>
    </source>
</evidence>
<organism evidence="1 2">
    <name type="scientific">Streptomyces cyanogenus</name>
    <dbReference type="NCBI Taxonomy" id="80860"/>
    <lineage>
        <taxon>Bacteria</taxon>
        <taxon>Bacillati</taxon>
        <taxon>Actinomycetota</taxon>
        <taxon>Actinomycetes</taxon>
        <taxon>Kitasatosporales</taxon>
        <taxon>Streptomycetaceae</taxon>
        <taxon>Streptomyces</taxon>
    </lineage>
</organism>
<keyword evidence="2" id="KW-1185">Reference proteome</keyword>
<dbReference type="EMBL" id="CP071839">
    <property type="protein sequence ID" value="QTD96033.1"/>
    <property type="molecule type" value="Genomic_DNA"/>
</dbReference>
<dbReference type="Proteomes" id="UP000663908">
    <property type="component" value="Chromosome"/>
</dbReference>
<name>A0ABX7TKB1_STRCY</name>
<protein>
    <submittedName>
        <fullName evidence="1">Uncharacterized protein</fullName>
    </submittedName>
</protein>
<reference evidence="1 2" key="1">
    <citation type="submission" date="2021-03" db="EMBL/GenBank/DDBJ databases">
        <title>Complete genome sequence of Streptomyces cyanogenus S136, producer of anticancer angucycline landomycin A.</title>
        <authorList>
            <person name="Hrab P."/>
            <person name="Ruckert C."/>
            <person name="Busche T."/>
            <person name="Ostash I."/>
            <person name="Kalinowski J."/>
            <person name="Fedorenko V."/>
            <person name="Yushchuk O."/>
            <person name="Ostash B."/>
        </authorList>
    </citation>
    <scope>NUCLEOTIDE SEQUENCE [LARGE SCALE GENOMIC DNA]</scope>
    <source>
        <strain evidence="1 2">S136</strain>
    </source>
</reference>
<sequence>MAGSPGDGSFTDTVLPRCDGSPGRLVGGACGGPAGLGQSQQAGAGIVRVWVPLYVSLSDQFLDHLGGGLFR</sequence>
<proteinExistence type="predicted"/>
<evidence type="ECO:0000313" key="1">
    <source>
        <dbReference type="EMBL" id="QTD96033.1"/>
    </source>
</evidence>
<accession>A0ABX7TKB1</accession>
<gene>
    <name evidence="1" type="ORF">S1361_01680</name>
</gene>